<proteinExistence type="predicted"/>
<keyword evidence="2" id="KW-0812">Transmembrane</keyword>
<evidence type="ECO:0000256" key="1">
    <source>
        <dbReference type="SAM" id="MobiDB-lite"/>
    </source>
</evidence>
<dbReference type="PANTHER" id="PTHR30188">
    <property type="entry name" value="ABC TRANSPORTER PERMEASE PROTEIN-RELATED"/>
    <property type="match status" value="1"/>
</dbReference>
<dbReference type="Proteomes" id="UP001500301">
    <property type="component" value="Unassembled WGS sequence"/>
</dbReference>
<keyword evidence="2" id="KW-0472">Membrane</keyword>
<comment type="caution">
    <text evidence="3">The sequence shown here is derived from an EMBL/GenBank/DDBJ whole genome shotgun (WGS) entry which is preliminary data.</text>
</comment>
<keyword evidence="4" id="KW-1185">Reference proteome</keyword>
<evidence type="ECO:0000313" key="3">
    <source>
        <dbReference type="EMBL" id="GAA3520385.1"/>
    </source>
</evidence>
<evidence type="ECO:0000256" key="2">
    <source>
        <dbReference type="SAM" id="Phobius"/>
    </source>
</evidence>
<feature type="transmembrane region" description="Helical" evidence="2">
    <location>
        <begin position="84"/>
        <end position="107"/>
    </location>
</feature>
<feature type="region of interest" description="Disordered" evidence="1">
    <location>
        <begin position="1"/>
        <end position="25"/>
    </location>
</feature>
<name>A0ABP6UUX9_9ACTN</name>
<protein>
    <submittedName>
        <fullName evidence="3">ABC transporter permease</fullName>
    </submittedName>
</protein>
<feature type="transmembrane region" description="Helical" evidence="2">
    <location>
        <begin position="184"/>
        <end position="209"/>
    </location>
</feature>
<dbReference type="PANTHER" id="PTHR30188:SF4">
    <property type="entry name" value="PROTEIN TRIGALACTOSYLDIACYLGLYCEROL 1, CHLOROPLASTIC"/>
    <property type="match status" value="1"/>
</dbReference>
<dbReference type="InterPro" id="IPR030802">
    <property type="entry name" value="Permease_MalE"/>
</dbReference>
<feature type="transmembrane region" description="Helical" evidence="2">
    <location>
        <begin position="241"/>
        <end position="257"/>
    </location>
</feature>
<gene>
    <name evidence="3" type="ORF">GCM10022263_05340</name>
</gene>
<sequence>MTNDTAVRPPRTGPDAGPADRLAGSTEQTDQIAQEALRSSMLLALVSTPTQFLGVIGDFYRFCAKTFRTMFTRKFRLVEFMTQAWFITSVSLGPAILVSIPLCVIVIFQVNELLIQIGAVDLAGAGAALAVIREIGPVVSVLVVAGAGATAMCADLGARKIREEIDAMVTLGIDPVERLVVPRVLASALVAICLNGVVSLVGLVGGYVFSVMLQGATPGLYVTDLTLLVGVSDFITSEIKAAVFGLLAGLTACYLGLNAKGGPKGVGDAVNQTVVFSFMLLFAANTVITMIFLSLKGA</sequence>
<keyword evidence="2" id="KW-1133">Transmembrane helix</keyword>
<dbReference type="RefSeq" id="WP_246591396.1">
    <property type="nucleotide sequence ID" value="NZ_BAABBB010000004.1"/>
</dbReference>
<organism evidence="3 4">
    <name type="scientific">Nocardioides daeguensis</name>
    <dbReference type="NCBI Taxonomy" id="908359"/>
    <lineage>
        <taxon>Bacteria</taxon>
        <taxon>Bacillati</taxon>
        <taxon>Actinomycetota</taxon>
        <taxon>Actinomycetes</taxon>
        <taxon>Propionibacteriales</taxon>
        <taxon>Nocardioidaceae</taxon>
        <taxon>Nocardioides</taxon>
    </lineage>
</organism>
<evidence type="ECO:0000313" key="4">
    <source>
        <dbReference type="Proteomes" id="UP001500301"/>
    </source>
</evidence>
<feature type="transmembrane region" description="Helical" evidence="2">
    <location>
        <begin position="269"/>
        <end position="295"/>
    </location>
</feature>
<reference evidence="4" key="1">
    <citation type="journal article" date="2019" name="Int. J. Syst. Evol. Microbiol.">
        <title>The Global Catalogue of Microorganisms (GCM) 10K type strain sequencing project: providing services to taxonomists for standard genome sequencing and annotation.</title>
        <authorList>
            <consortium name="The Broad Institute Genomics Platform"/>
            <consortium name="The Broad Institute Genome Sequencing Center for Infectious Disease"/>
            <person name="Wu L."/>
            <person name="Ma J."/>
        </authorList>
    </citation>
    <scope>NUCLEOTIDE SEQUENCE [LARGE SCALE GENOMIC DNA]</scope>
    <source>
        <strain evidence="4">JCM 17460</strain>
    </source>
</reference>
<feature type="transmembrane region" description="Helical" evidence="2">
    <location>
        <begin position="41"/>
        <end position="63"/>
    </location>
</feature>
<accession>A0ABP6UUX9</accession>
<dbReference type="EMBL" id="BAABBB010000004">
    <property type="protein sequence ID" value="GAA3520385.1"/>
    <property type="molecule type" value="Genomic_DNA"/>
</dbReference>
<dbReference type="Pfam" id="PF02405">
    <property type="entry name" value="MlaE"/>
    <property type="match status" value="1"/>
</dbReference>